<dbReference type="InterPro" id="IPR050278">
    <property type="entry name" value="Serine_Prot_S9B/DPPIV"/>
</dbReference>
<keyword evidence="7" id="KW-1185">Reference proteome</keyword>
<dbReference type="InterPro" id="IPR024053">
    <property type="entry name" value="VHL_beta_dom"/>
</dbReference>
<evidence type="ECO:0000313" key="6">
    <source>
        <dbReference type="EMBL" id="QOV89717.1"/>
    </source>
</evidence>
<dbReference type="InterPro" id="IPR002469">
    <property type="entry name" value="Peptidase_S9B_N"/>
</dbReference>
<evidence type="ECO:0000259" key="5">
    <source>
        <dbReference type="Pfam" id="PF01847"/>
    </source>
</evidence>
<feature type="region of interest" description="Disordered" evidence="2">
    <location>
        <begin position="118"/>
        <end position="152"/>
    </location>
</feature>
<dbReference type="Gene3D" id="2.140.10.30">
    <property type="entry name" value="Dipeptidylpeptidase IV, N-terminal domain"/>
    <property type="match status" value="1"/>
</dbReference>
<comment type="similarity">
    <text evidence="1">Belongs to the VHL family.</text>
</comment>
<dbReference type="EMBL" id="CP063458">
    <property type="protein sequence ID" value="QOV89717.1"/>
    <property type="molecule type" value="Genomic_DNA"/>
</dbReference>
<dbReference type="InterPro" id="IPR022772">
    <property type="entry name" value="VHL_tumour_suppress_b/a_dom"/>
</dbReference>
<dbReference type="Gene3D" id="3.40.50.1820">
    <property type="entry name" value="alpha/beta hydrolase"/>
    <property type="match status" value="1"/>
</dbReference>
<dbReference type="Pfam" id="PF00930">
    <property type="entry name" value="DPPIV_N"/>
    <property type="match status" value="1"/>
</dbReference>
<dbReference type="Proteomes" id="UP000593765">
    <property type="component" value="Chromosome"/>
</dbReference>
<dbReference type="PANTHER" id="PTHR11731">
    <property type="entry name" value="PROTEASE FAMILY S9B,C DIPEPTIDYL-PEPTIDASE IV-RELATED"/>
    <property type="match status" value="1"/>
</dbReference>
<dbReference type="Gene3D" id="2.60.40.780">
    <property type="entry name" value="von Hippel-Lindau disease tumour suppressor, beta domain"/>
    <property type="match status" value="1"/>
</dbReference>
<dbReference type="GO" id="GO:0006508">
    <property type="term" value="P:proteolysis"/>
    <property type="evidence" value="ECO:0007669"/>
    <property type="project" value="InterPro"/>
</dbReference>
<dbReference type="PANTHER" id="PTHR11731:SF118">
    <property type="entry name" value="BLR1971 PROTEIN"/>
    <property type="match status" value="1"/>
</dbReference>
<dbReference type="SUPFAM" id="SSF82171">
    <property type="entry name" value="DPP6 N-terminal domain-like"/>
    <property type="match status" value="1"/>
</dbReference>
<dbReference type="Pfam" id="PF01847">
    <property type="entry name" value="VHL"/>
    <property type="match status" value="1"/>
</dbReference>
<dbReference type="RefSeq" id="WP_206292772.1">
    <property type="nucleotide sequence ID" value="NZ_CP063458.1"/>
</dbReference>
<evidence type="ECO:0000259" key="4">
    <source>
        <dbReference type="Pfam" id="PF00930"/>
    </source>
</evidence>
<protein>
    <submittedName>
        <fullName evidence="6">Prolyl oligopeptidase family serine peptidase</fullName>
    </submittedName>
</protein>
<feature type="region of interest" description="Disordered" evidence="2">
    <location>
        <begin position="241"/>
        <end position="268"/>
    </location>
</feature>
<organism evidence="6 7">
    <name type="scientific">Humisphaera borealis</name>
    <dbReference type="NCBI Taxonomy" id="2807512"/>
    <lineage>
        <taxon>Bacteria</taxon>
        <taxon>Pseudomonadati</taxon>
        <taxon>Planctomycetota</taxon>
        <taxon>Phycisphaerae</taxon>
        <taxon>Tepidisphaerales</taxon>
        <taxon>Tepidisphaeraceae</taxon>
        <taxon>Humisphaera</taxon>
    </lineage>
</organism>
<sequence>MLLVLLRLSAAQGAEGVYRDKIDPHWSADGSQFWYRNDLPGGQREFIRVDAAAGKRAPAFDHARVADALAKATNKPVVAGRLPIESLDFGQAPTTLILVGRGGDAAWRLDLTTYGLTKVDPPAGKPGASGARQLPGPRPSRFGGDGDESELTFVNRTPKPIDLFWIDPDGDRRKFATVAPGRRSTQGTYAGHVWVAVDPDGKDVAFFEAGAAASTVTVEPGAKPMPHVDDADDDGDAMVFPESATRPAGRKPAAGRRSPRGPASPDGKWVVAVRDDNLLLRPAAGGDEQPLTTDGKAGDGYSPDRVWWSPDSSHVVAMRVLTPEERKVYTVESSPKDQLQPKLRTLDYNKPGDPIDHPRPRLFRVADRRAVPIKDDLFPTPWSINDLRWSADSSRFTFVYNQRGHQVLRLIAVDAATGDARAIVEERSNTFIHYSGKFYCQWVGEDELVWASERDGWNHLWLYDAKAGKVKNQITNGPWLVRGVDRLDTNTRQVWFRAMGMKSGQDPYHVHVCRANVDGSGLTVLTDGDGTHDVQWSPDRRYLIDRWSRVDQPPITELRNAETGKLVCRLEEADASEALAARGGRWPTRFAAKGRDGKTDIYGVVWLPRDFDPAKRYPVLENIYAGPQDFFAPVAFRPSWGERQRLADRGMIVVQADGMGTDGRGKAFHDICHKNLKDAGFPDRIAWCRAASARFTQMDLSRVGIYGGSAGGQNAMAALLWHNDFYSVAVADCGCHDNRMDKIWWNEQWMGWPVDESYAASSNAVNAGLLKGKLMLIVGEMDNNVDPASTMQVVGALQKADKDFDLVVIVGGKHGAAETPYGTRRRAEFLVKNLIGTK</sequence>
<gene>
    <name evidence="6" type="ORF">IPV69_26615</name>
</gene>
<dbReference type="CDD" id="cd05468">
    <property type="entry name" value="pVHL"/>
    <property type="match status" value="1"/>
</dbReference>
<evidence type="ECO:0000256" key="2">
    <source>
        <dbReference type="SAM" id="MobiDB-lite"/>
    </source>
</evidence>
<name>A0A7M2WVY9_9BACT</name>
<dbReference type="SUPFAM" id="SSF49468">
    <property type="entry name" value="VHL"/>
    <property type="match status" value="1"/>
</dbReference>
<feature type="domain" description="von Hippel-Lindau disease tumour suppressor beta" evidence="5">
    <location>
        <begin position="150"/>
        <end position="203"/>
    </location>
</feature>
<proteinExistence type="inferred from homology"/>
<feature type="domain" description="Dipeptidylpeptidase IV N-terminal" evidence="4">
    <location>
        <begin position="264"/>
        <end position="554"/>
    </location>
</feature>
<feature type="domain" description="Peptidase S9 prolyl oligopeptidase catalytic" evidence="3">
    <location>
        <begin position="643"/>
        <end position="834"/>
    </location>
</feature>
<dbReference type="Pfam" id="PF00326">
    <property type="entry name" value="Peptidase_S9"/>
    <property type="match status" value="1"/>
</dbReference>
<reference evidence="6 7" key="1">
    <citation type="submission" date="2020-10" db="EMBL/GenBank/DDBJ databases">
        <title>Wide distribution of Phycisphaera-like planctomycetes from WD2101 soil group in peatlands and genome analysis of the first cultivated representative.</title>
        <authorList>
            <person name="Dedysh S.N."/>
            <person name="Beletsky A.V."/>
            <person name="Ivanova A."/>
            <person name="Kulichevskaya I.S."/>
            <person name="Suzina N.E."/>
            <person name="Philippov D.A."/>
            <person name="Rakitin A.L."/>
            <person name="Mardanov A.V."/>
            <person name="Ravin N.V."/>
        </authorList>
    </citation>
    <scope>NUCLEOTIDE SEQUENCE [LARGE SCALE GENOMIC DNA]</scope>
    <source>
        <strain evidence="6 7">M1803</strain>
    </source>
</reference>
<dbReference type="InterPro" id="IPR036208">
    <property type="entry name" value="VHL_sf"/>
</dbReference>
<dbReference type="InterPro" id="IPR037140">
    <property type="entry name" value="VHL_beta_dom_sf"/>
</dbReference>
<accession>A0A7M2WVY9</accession>
<dbReference type="SUPFAM" id="SSF53474">
    <property type="entry name" value="alpha/beta-Hydrolases"/>
    <property type="match status" value="1"/>
</dbReference>
<evidence type="ECO:0000259" key="3">
    <source>
        <dbReference type="Pfam" id="PF00326"/>
    </source>
</evidence>
<dbReference type="AlphaFoldDB" id="A0A7M2WVY9"/>
<dbReference type="GO" id="GO:0008236">
    <property type="term" value="F:serine-type peptidase activity"/>
    <property type="evidence" value="ECO:0007669"/>
    <property type="project" value="InterPro"/>
</dbReference>
<evidence type="ECO:0000256" key="1">
    <source>
        <dbReference type="ARBA" id="ARBA00010057"/>
    </source>
</evidence>
<dbReference type="InterPro" id="IPR029058">
    <property type="entry name" value="AB_hydrolase_fold"/>
</dbReference>
<dbReference type="InterPro" id="IPR001375">
    <property type="entry name" value="Peptidase_S9_cat"/>
</dbReference>
<feature type="region of interest" description="Disordered" evidence="2">
    <location>
        <begin position="281"/>
        <end position="301"/>
    </location>
</feature>
<dbReference type="KEGG" id="hbs:IPV69_26615"/>
<evidence type="ECO:0000313" key="7">
    <source>
        <dbReference type="Proteomes" id="UP000593765"/>
    </source>
</evidence>